<reference evidence="8 9" key="1">
    <citation type="submission" date="2019-03" db="EMBL/GenBank/DDBJ databases">
        <title>Genomic Encyclopedia of Archaeal and Bacterial Type Strains, Phase II (KMG-II): from individual species to whole genera.</title>
        <authorList>
            <person name="Goeker M."/>
        </authorList>
    </citation>
    <scope>NUCLEOTIDE SEQUENCE [LARGE SCALE GENOMIC DNA]</scope>
    <source>
        <strain evidence="8 9">DSM 24323</strain>
    </source>
</reference>
<gene>
    <name evidence="8" type="ORF">CLV29_0467</name>
</gene>
<evidence type="ECO:0000313" key="9">
    <source>
        <dbReference type="Proteomes" id="UP000295371"/>
    </source>
</evidence>
<dbReference type="CDD" id="cd06662">
    <property type="entry name" value="SURF1"/>
    <property type="match status" value="1"/>
</dbReference>
<evidence type="ECO:0000256" key="3">
    <source>
        <dbReference type="ARBA" id="ARBA00022692"/>
    </source>
</evidence>
<dbReference type="InterPro" id="IPR002994">
    <property type="entry name" value="Surf1/Shy1"/>
</dbReference>
<feature type="transmembrane region" description="Helical" evidence="6">
    <location>
        <begin position="208"/>
        <end position="229"/>
    </location>
</feature>
<dbReference type="Proteomes" id="UP000295371">
    <property type="component" value="Unassembled WGS sequence"/>
</dbReference>
<dbReference type="EMBL" id="SOAW01000001">
    <property type="protein sequence ID" value="TDT32877.1"/>
    <property type="molecule type" value="Genomic_DNA"/>
</dbReference>
<evidence type="ECO:0000256" key="2">
    <source>
        <dbReference type="ARBA" id="ARBA00007165"/>
    </source>
</evidence>
<organism evidence="8 9">
    <name type="scientific">Naumannella halotolerans</name>
    <dbReference type="NCBI Taxonomy" id="993414"/>
    <lineage>
        <taxon>Bacteria</taxon>
        <taxon>Bacillati</taxon>
        <taxon>Actinomycetota</taxon>
        <taxon>Actinomycetes</taxon>
        <taxon>Propionibacteriales</taxon>
        <taxon>Propionibacteriaceae</taxon>
        <taxon>Naumannella</taxon>
    </lineage>
</organism>
<comment type="caution">
    <text evidence="6">Lacks conserved residue(s) required for the propagation of feature annotation.</text>
</comment>
<accession>A0A4R7J8L4</accession>
<evidence type="ECO:0000256" key="6">
    <source>
        <dbReference type="RuleBase" id="RU363076"/>
    </source>
</evidence>
<dbReference type="PANTHER" id="PTHR23427:SF2">
    <property type="entry name" value="SURFEIT LOCUS PROTEIN 1"/>
    <property type="match status" value="1"/>
</dbReference>
<keyword evidence="4 6" id="KW-1133">Transmembrane helix</keyword>
<protein>
    <recommendedName>
        <fullName evidence="6">SURF1-like protein</fullName>
    </recommendedName>
</protein>
<dbReference type="RefSeq" id="WP_133753462.1">
    <property type="nucleotide sequence ID" value="NZ_CP171129.1"/>
</dbReference>
<keyword evidence="3 6" id="KW-0812">Transmembrane</keyword>
<keyword evidence="6" id="KW-1003">Cell membrane</keyword>
<dbReference type="OrthoDB" id="9807214at2"/>
<comment type="subcellular location">
    <subcellularLocation>
        <location evidence="6">Cell membrane</location>
        <topology evidence="6">Multi-pass membrane protein</topology>
    </subcellularLocation>
    <subcellularLocation>
        <location evidence="1">Membrane</location>
    </subcellularLocation>
</comment>
<dbReference type="GO" id="GO:0005886">
    <property type="term" value="C:plasma membrane"/>
    <property type="evidence" value="ECO:0007669"/>
    <property type="project" value="UniProtKB-SubCell"/>
</dbReference>
<evidence type="ECO:0000256" key="4">
    <source>
        <dbReference type="ARBA" id="ARBA00022989"/>
    </source>
</evidence>
<dbReference type="PANTHER" id="PTHR23427">
    <property type="entry name" value="SURFEIT LOCUS PROTEIN"/>
    <property type="match status" value="1"/>
</dbReference>
<dbReference type="Pfam" id="PF02104">
    <property type="entry name" value="SURF1"/>
    <property type="match status" value="1"/>
</dbReference>
<sequence>MRRLIIRWLALLLFVMAIGVTCVLLGQWQLARLEERRVTNESIQSREDAVPVSASEVFGGPITEAEEWQRVEITGTYDGANQIVVRLRTLDRQPGVEVVTPLRTADGLTVLVDRGFMPTDRNRPTPTTGPAPPAGEVTVTGFVRVDERGGDQATVPVDGQTRLVNAPKIATVLPYPVADGWISLQSSTPAETELVPLSLPELSDGPHFWYAVQWFMFASIGLAGLIVFVRGDLRERRAERGTPQKAPKQKRAKIPSPDPYRPRETEPGSSTREPSGTAEHVDR</sequence>
<name>A0A4R7J8L4_9ACTN</name>
<evidence type="ECO:0000256" key="5">
    <source>
        <dbReference type="ARBA" id="ARBA00023136"/>
    </source>
</evidence>
<keyword evidence="9" id="KW-1185">Reference proteome</keyword>
<evidence type="ECO:0000313" key="8">
    <source>
        <dbReference type="EMBL" id="TDT32877.1"/>
    </source>
</evidence>
<evidence type="ECO:0000256" key="7">
    <source>
        <dbReference type="SAM" id="MobiDB-lite"/>
    </source>
</evidence>
<feature type="region of interest" description="Disordered" evidence="7">
    <location>
        <begin position="238"/>
        <end position="283"/>
    </location>
</feature>
<dbReference type="PROSITE" id="PS50895">
    <property type="entry name" value="SURF1"/>
    <property type="match status" value="1"/>
</dbReference>
<comment type="caution">
    <text evidence="8">The sequence shown here is derived from an EMBL/GenBank/DDBJ whole genome shotgun (WGS) entry which is preliminary data.</text>
</comment>
<proteinExistence type="inferred from homology"/>
<dbReference type="AlphaFoldDB" id="A0A4R7J8L4"/>
<evidence type="ECO:0000256" key="1">
    <source>
        <dbReference type="ARBA" id="ARBA00004370"/>
    </source>
</evidence>
<feature type="region of interest" description="Disordered" evidence="7">
    <location>
        <begin position="116"/>
        <end position="135"/>
    </location>
</feature>
<keyword evidence="5 6" id="KW-0472">Membrane</keyword>
<comment type="similarity">
    <text evidence="2 6">Belongs to the SURF1 family.</text>
</comment>
<dbReference type="InterPro" id="IPR045214">
    <property type="entry name" value="Surf1/Surf4"/>
</dbReference>